<sequence>FVNSSSYSIILVVKLMDSLFPHDAHAYWREEQSLVLFKILMFAGAFCKTNWTISISLTVEIT</sequence>
<dbReference type="EMBL" id="JASPKZ010006445">
    <property type="protein sequence ID" value="KAJ9587364.1"/>
    <property type="molecule type" value="Genomic_DNA"/>
</dbReference>
<reference evidence="1" key="2">
    <citation type="submission" date="2023-05" db="EMBL/GenBank/DDBJ databases">
        <authorList>
            <person name="Fouks B."/>
        </authorList>
    </citation>
    <scope>NUCLEOTIDE SEQUENCE</scope>
    <source>
        <strain evidence="1">Stay&amp;Tobe</strain>
        <tissue evidence="1">Testes</tissue>
    </source>
</reference>
<proteinExistence type="predicted"/>
<protein>
    <submittedName>
        <fullName evidence="1">Uncharacterized protein</fullName>
    </submittedName>
</protein>
<evidence type="ECO:0000313" key="2">
    <source>
        <dbReference type="Proteomes" id="UP001233999"/>
    </source>
</evidence>
<dbReference type="Proteomes" id="UP001233999">
    <property type="component" value="Unassembled WGS sequence"/>
</dbReference>
<organism evidence="1 2">
    <name type="scientific">Diploptera punctata</name>
    <name type="common">Pacific beetle cockroach</name>
    <dbReference type="NCBI Taxonomy" id="6984"/>
    <lineage>
        <taxon>Eukaryota</taxon>
        <taxon>Metazoa</taxon>
        <taxon>Ecdysozoa</taxon>
        <taxon>Arthropoda</taxon>
        <taxon>Hexapoda</taxon>
        <taxon>Insecta</taxon>
        <taxon>Pterygota</taxon>
        <taxon>Neoptera</taxon>
        <taxon>Polyneoptera</taxon>
        <taxon>Dictyoptera</taxon>
        <taxon>Blattodea</taxon>
        <taxon>Blaberoidea</taxon>
        <taxon>Blaberidae</taxon>
        <taxon>Diplopterinae</taxon>
        <taxon>Diploptera</taxon>
    </lineage>
</organism>
<comment type="caution">
    <text evidence="1">The sequence shown here is derived from an EMBL/GenBank/DDBJ whole genome shotgun (WGS) entry which is preliminary data.</text>
</comment>
<keyword evidence="2" id="KW-1185">Reference proteome</keyword>
<feature type="non-terminal residue" evidence="1">
    <location>
        <position position="1"/>
    </location>
</feature>
<evidence type="ECO:0000313" key="1">
    <source>
        <dbReference type="EMBL" id="KAJ9587364.1"/>
    </source>
</evidence>
<name>A0AAD7ZV31_DIPPU</name>
<feature type="non-terminal residue" evidence="1">
    <location>
        <position position="62"/>
    </location>
</feature>
<dbReference type="AlphaFoldDB" id="A0AAD7ZV31"/>
<gene>
    <name evidence="1" type="ORF">L9F63_019117</name>
</gene>
<reference evidence="1" key="1">
    <citation type="journal article" date="2023" name="IScience">
        <title>Live-bearing cockroach genome reveals convergent evolutionary mechanisms linked to viviparity in insects and beyond.</title>
        <authorList>
            <person name="Fouks B."/>
            <person name="Harrison M.C."/>
            <person name="Mikhailova A.A."/>
            <person name="Marchal E."/>
            <person name="English S."/>
            <person name="Carruthers M."/>
            <person name="Jennings E.C."/>
            <person name="Chiamaka E.L."/>
            <person name="Frigard R.A."/>
            <person name="Pippel M."/>
            <person name="Attardo G.M."/>
            <person name="Benoit J.B."/>
            <person name="Bornberg-Bauer E."/>
            <person name="Tobe S.S."/>
        </authorList>
    </citation>
    <scope>NUCLEOTIDE SEQUENCE</scope>
    <source>
        <strain evidence="1">Stay&amp;Tobe</strain>
    </source>
</reference>
<accession>A0AAD7ZV31</accession>